<dbReference type="KEGG" id="sfol:H3H32_28425"/>
<evidence type="ECO:0000313" key="2">
    <source>
        <dbReference type="EMBL" id="QMW01836.1"/>
    </source>
</evidence>
<dbReference type="EMBL" id="CP059732">
    <property type="protein sequence ID" value="QMW01836.1"/>
    <property type="molecule type" value="Genomic_DNA"/>
</dbReference>
<accession>A0A7G5GSJ4</accession>
<gene>
    <name evidence="2" type="ORF">H3H32_28425</name>
</gene>
<dbReference type="InterPro" id="IPR012337">
    <property type="entry name" value="RNaseH-like_sf"/>
</dbReference>
<dbReference type="Proteomes" id="UP000515369">
    <property type="component" value="Chromosome"/>
</dbReference>
<sequence>MSEDFANTSIFFHDELRAGTRTELGRKWCPVGHRPISPVHIGYENVYLYLALCPFTGQAYAAFLPKLNGEWFGWFIEQIQGCLASKTLFIADGATAHKANLFNNTHRVFSQLPAACPELNPVERIFKEVRRRLKHRLFTSLAEAQQRVRIILEDLFDDCQTIINLACFPYILNKTTNI</sequence>
<dbReference type="Pfam" id="PF13358">
    <property type="entry name" value="DDE_3"/>
    <property type="match status" value="1"/>
</dbReference>
<dbReference type="RefSeq" id="WP_182459114.1">
    <property type="nucleotide sequence ID" value="NZ_CP059732.1"/>
</dbReference>
<dbReference type="GO" id="GO:0003676">
    <property type="term" value="F:nucleic acid binding"/>
    <property type="evidence" value="ECO:0007669"/>
    <property type="project" value="InterPro"/>
</dbReference>
<keyword evidence="3" id="KW-1185">Reference proteome</keyword>
<dbReference type="InterPro" id="IPR038717">
    <property type="entry name" value="Tc1-like_DDE_dom"/>
</dbReference>
<dbReference type="Gene3D" id="3.30.420.10">
    <property type="entry name" value="Ribonuclease H-like superfamily/Ribonuclease H"/>
    <property type="match status" value="1"/>
</dbReference>
<dbReference type="AlphaFoldDB" id="A0A7G5GSJ4"/>
<feature type="domain" description="Tc1-like transposase DDE" evidence="1">
    <location>
        <begin position="10"/>
        <end position="141"/>
    </location>
</feature>
<organism evidence="2 3">
    <name type="scientific">Spirosoma foliorum</name>
    <dbReference type="NCBI Taxonomy" id="2710596"/>
    <lineage>
        <taxon>Bacteria</taxon>
        <taxon>Pseudomonadati</taxon>
        <taxon>Bacteroidota</taxon>
        <taxon>Cytophagia</taxon>
        <taxon>Cytophagales</taxon>
        <taxon>Cytophagaceae</taxon>
        <taxon>Spirosoma</taxon>
    </lineage>
</organism>
<protein>
    <submittedName>
        <fullName evidence="2">Transposase</fullName>
    </submittedName>
</protein>
<name>A0A7G5GSJ4_9BACT</name>
<dbReference type="SUPFAM" id="SSF53098">
    <property type="entry name" value="Ribonuclease H-like"/>
    <property type="match status" value="1"/>
</dbReference>
<evidence type="ECO:0000313" key="3">
    <source>
        <dbReference type="Proteomes" id="UP000515369"/>
    </source>
</evidence>
<reference evidence="2 3" key="1">
    <citation type="submission" date="2020-07" db="EMBL/GenBank/DDBJ databases">
        <title>Spirosoma foliorum sp. nov., isolated from the leaves on the Nejang mountain Korea, Republic of.</title>
        <authorList>
            <person name="Ho H."/>
            <person name="Lee Y.-J."/>
            <person name="Nurcahyanto D.-A."/>
            <person name="Kim S.-G."/>
        </authorList>
    </citation>
    <scope>NUCLEOTIDE SEQUENCE [LARGE SCALE GENOMIC DNA]</scope>
    <source>
        <strain evidence="2 3">PL0136</strain>
    </source>
</reference>
<dbReference type="InterPro" id="IPR036397">
    <property type="entry name" value="RNaseH_sf"/>
</dbReference>
<proteinExistence type="predicted"/>
<evidence type="ECO:0000259" key="1">
    <source>
        <dbReference type="Pfam" id="PF13358"/>
    </source>
</evidence>